<proteinExistence type="predicted"/>
<gene>
    <name evidence="1" type="ORF">JBL43_01485</name>
</gene>
<dbReference type="Proteomes" id="UP000623301">
    <property type="component" value="Unassembled WGS sequence"/>
</dbReference>
<dbReference type="SUPFAM" id="SSF50475">
    <property type="entry name" value="FMN-binding split barrel"/>
    <property type="match status" value="1"/>
</dbReference>
<sequence>MIQVVKDKELIQILSSNYIGYLGYIFQNRPFVVPITYYYCKENNCIIGYTEGGQKTMAMRKNNFVSLEVAEIQSPSNWRSVLVHGVYEELSGVDAKYYLHDFSICIKDIIRKKELKDLHFISEFSSKIYDDGEPIVFHIKINEMTGRKRKN</sequence>
<evidence type="ECO:0000313" key="2">
    <source>
        <dbReference type="Proteomes" id="UP000623301"/>
    </source>
</evidence>
<name>A0ABS0WLS2_9FLAO</name>
<keyword evidence="2" id="KW-1185">Reference proteome</keyword>
<dbReference type="RefSeq" id="WP_198839716.1">
    <property type="nucleotide sequence ID" value="NZ_JAEHFJ010000001.1"/>
</dbReference>
<protein>
    <submittedName>
        <fullName evidence="1">Pyridoxamine 5'-phosphate oxidase family protein</fullName>
    </submittedName>
</protein>
<organism evidence="1 2">
    <name type="scientific">Aureibaculum flavum</name>
    <dbReference type="NCBI Taxonomy" id="2795986"/>
    <lineage>
        <taxon>Bacteria</taxon>
        <taxon>Pseudomonadati</taxon>
        <taxon>Bacteroidota</taxon>
        <taxon>Flavobacteriia</taxon>
        <taxon>Flavobacteriales</taxon>
        <taxon>Flavobacteriaceae</taxon>
        <taxon>Aureibaculum</taxon>
    </lineage>
</organism>
<comment type="caution">
    <text evidence="1">The sequence shown here is derived from an EMBL/GenBank/DDBJ whole genome shotgun (WGS) entry which is preliminary data.</text>
</comment>
<dbReference type="InterPro" id="IPR024747">
    <property type="entry name" value="Pyridox_Oxase-rel"/>
</dbReference>
<evidence type="ECO:0000313" key="1">
    <source>
        <dbReference type="EMBL" id="MBJ2172889.1"/>
    </source>
</evidence>
<dbReference type="Pfam" id="PF12900">
    <property type="entry name" value="Pyridox_ox_2"/>
    <property type="match status" value="1"/>
</dbReference>
<reference evidence="1 2" key="1">
    <citation type="submission" date="2020-12" db="EMBL/GenBank/DDBJ databases">
        <title>Aureibaculum luteum sp. nov. and Aureibaculum flavum sp. nov., novel members of the family Flavobacteriaceae isolated from Antarctic intertidal sediments.</title>
        <authorList>
            <person name="He X."/>
            <person name="Zhang X."/>
        </authorList>
    </citation>
    <scope>NUCLEOTIDE SEQUENCE [LARGE SCALE GENOMIC DNA]</scope>
    <source>
        <strain evidence="1 2">A20</strain>
    </source>
</reference>
<dbReference type="InterPro" id="IPR012349">
    <property type="entry name" value="Split_barrel_FMN-bd"/>
</dbReference>
<dbReference type="EMBL" id="JAEHFJ010000001">
    <property type="protein sequence ID" value="MBJ2172889.1"/>
    <property type="molecule type" value="Genomic_DNA"/>
</dbReference>
<accession>A0ABS0WLS2</accession>
<dbReference type="Gene3D" id="2.30.110.10">
    <property type="entry name" value="Electron Transport, Fmn-binding Protein, Chain A"/>
    <property type="match status" value="1"/>
</dbReference>